<gene>
    <name evidence="3" type="ORF">MVEN_02270600</name>
</gene>
<organism evidence="3 4">
    <name type="scientific">Mycena venus</name>
    <dbReference type="NCBI Taxonomy" id="2733690"/>
    <lineage>
        <taxon>Eukaryota</taxon>
        <taxon>Fungi</taxon>
        <taxon>Dikarya</taxon>
        <taxon>Basidiomycota</taxon>
        <taxon>Agaricomycotina</taxon>
        <taxon>Agaricomycetes</taxon>
        <taxon>Agaricomycetidae</taxon>
        <taxon>Agaricales</taxon>
        <taxon>Marasmiineae</taxon>
        <taxon>Mycenaceae</taxon>
        <taxon>Mycena</taxon>
    </lineage>
</organism>
<dbReference type="GO" id="GO:0003677">
    <property type="term" value="F:DNA binding"/>
    <property type="evidence" value="ECO:0007669"/>
    <property type="project" value="UniProtKB-KW"/>
</dbReference>
<dbReference type="EMBL" id="JACAZI010000026">
    <property type="protein sequence ID" value="KAF7334413.1"/>
    <property type="molecule type" value="Genomic_DNA"/>
</dbReference>
<proteinExistence type="predicted"/>
<dbReference type="AlphaFoldDB" id="A0A8H6X4N8"/>
<dbReference type="GO" id="GO:0015074">
    <property type="term" value="P:DNA integration"/>
    <property type="evidence" value="ECO:0007669"/>
    <property type="project" value="InterPro"/>
</dbReference>
<name>A0A8H6X4N8_9AGAR</name>
<dbReference type="OrthoDB" id="3254696at2759"/>
<dbReference type="Gene3D" id="1.10.150.130">
    <property type="match status" value="1"/>
</dbReference>
<evidence type="ECO:0000256" key="1">
    <source>
        <dbReference type="ARBA" id="ARBA00023125"/>
    </source>
</evidence>
<accession>A0A8H6X4N8</accession>
<dbReference type="InterPro" id="IPR052925">
    <property type="entry name" value="Phage_Integrase-like_Recomb"/>
</dbReference>
<reference evidence="3" key="1">
    <citation type="submission" date="2020-05" db="EMBL/GenBank/DDBJ databases">
        <title>Mycena genomes resolve the evolution of fungal bioluminescence.</title>
        <authorList>
            <person name="Tsai I.J."/>
        </authorList>
    </citation>
    <scope>NUCLEOTIDE SEQUENCE</scope>
    <source>
        <strain evidence="3">CCC161011</strain>
    </source>
</reference>
<keyword evidence="3" id="KW-0548">Nucleotidyltransferase</keyword>
<keyword evidence="4" id="KW-1185">Reference proteome</keyword>
<keyword evidence="3" id="KW-0808">Transferase</keyword>
<dbReference type="Gene3D" id="1.10.443.10">
    <property type="entry name" value="Intergrase catalytic core"/>
    <property type="match status" value="1"/>
</dbReference>
<keyword evidence="2" id="KW-0233">DNA recombination</keyword>
<evidence type="ECO:0000313" key="3">
    <source>
        <dbReference type="EMBL" id="KAF7334413.1"/>
    </source>
</evidence>
<dbReference type="PANTHER" id="PTHR34605">
    <property type="entry name" value="PHAGE_INTEGRASE DOMAIN-CONTAINING PROTEIN"/>
    <property type="match status" value="1"/>
</dbReference>
<dbReference type="GO" id="GO:0006310">
    <property type="term" value="P:DNA recombination"/>
    <property type="evidence" value="ECO:0007669"/>
    <property type="project" value="UniProtKB-KW"/>
</dbReference>
<keyword evidence="1" id="KW-0238">DNA-binding</keyword>
<sequence>MSSASIARAILANALKTKLNRPTVISGSITKKKIPITRRSNRRVTDDEDEANRPDAKAHLEWTLQHAWSESTLEKYGSSLAAFHEYCDKEGVSVSQRLPANEFLLCTYASSRVGEIAGRTARSALAAVKAWHTINGAEWRGGIRLRYTLRAVKNMAPSSSKRPMHPPVSATMVDILGEELNHEDPFDSCVYGTAAPSSAAASPLLRIFSHHVPRRARAGLHLPWTKTKGKKGDLAMLCRQFVPSDPVQAVENTISVNNIPADQPLFSYRTKNGGLICLTRRKFLKRCNEIWSRHGFPAFTGHSFRIGGTTELLLAGVHPDVVQVMGRWQSDAYKVYWRRMDILSTVHWEGRAGEFGNI</sequence>
<dbReference type="SUPFAM" id="SSF47823">
    <property type="entry name" value="lambda integrase-like, N-terminal domain"/>
    <property type="match status" value="1"/>
</dbReference>
<comment type="caution">
    <text evidence="3">The sequence shown here is derived from an EMBL/GenBank/DDBJ whole genome shotgun (WGS) entry which is preliminary data.</text>
</comment>
<evidence type="ECO:0000313" key="4">
    <source>
        <dbReference type="Proteomes" id="UP000620124"/>
    </source>
</evidence>
<dbReference type="PANTHER" id="PTHR34605:SF3">
    <property type="entry name" value="P CELL-TYPE AGGLUTINATION PROTEIN MAP4-LIKE-RELATED"/>
    <property type="match status" value="1"/>
</dbReference>
<dbReference type="GO" id="GO:0003964">
    <property type="term" value="F:RNA-directed DNA polymerase activity"/>
    <property type="evidence" value="ECO:0007669"/>
    <property type="project" value="UniProtKB-KW"/>
</dbReference>
<dbReference type="InterPro" id="IPR011010">
    <property type="entry name" value="DNA_brk_join_enz"/>
</dbReference>
<protein>
    <submittedName>
        <fullName evidence="3">Putative reverse transcriptase domain protein</fullName>
    </submittedName>
</protein>
<dbReference type="InterPro" id="IPR013762">
    <property type="entry name" value="Integrase-like_cat_sf"/>
</dbReference>
<evidence type="ECO:0000256" key="2">
    <source>
        <dbReference type="ARBA" id="ARBA00023172"/>
    </source>
</evidence>
<dbReference type="InterPro" id="IPR010998">
    <property type="entry name" value="Integrase_recombinase_N"/>
</dbReference>
<dbReference type="Proteomes" id="UP000620124">
    <property type="component" value="Unassembled WGS sequence"/>
</dbReference>
<dbReference type="SUPFAM" id="SSF56349">
    <property type="entry name" value="DNA breaking-rejoining enzymes"/>
    <property type="match status" value="1"/>
</dbReference>
<keyword evidence="3" id="KW-0695">RNA-directed DNA polymerase</keyword>